<evidence type="ECO:0000313" key="9">
    <source>
        <dbReference type="Proteomes" id="UP000280036"/>
    </source>
</evidence>
<evidence type="ECO:0000313" key="8">
    <source>
        <dbReference type="EMBL" id="VDR42142.1"/>
    </source>
</evidence>
<evidence type="ECO:0000313" key="10">
    <source>
        <dbReference type="Proteomes" id="UP001058569"/>
    </source>
</evidence>
<dbReference type="AlphaFoldDB" id="A0A3P8LIA1"/>
<keyword evidence="4 8" id="KW-0067">ATP-binding</keyword>
<sequence>MPKYYIEKRKFAKSLAREIKQGTDEMLNAYPDKKPLVEIRHLDVDYGFGTKKFSAIKDLNLNIYDGEVLGLVGESGSGKSTTGRAIIGLTPHTFGYIKILDRVIPKNLDKGFKWTKKYKEIVNFMVNKVQMIFQDPTNSLNPYKNVETVVGEGLTNLKNSKYIYLTRYNELVLRELNQLVVQVEPDKPLVKNWIKTSREIEQSIEKSNEFVYKTIYEEIHRRYSQNAGYKNAVDFLEIKKVERKTLNNLNEKECKKRLIVDILKQVGLDETVLSRFPLEFSGGQQQRLGICRSVVLQPKLLIADEPISALDVSIQAQVINIFNELKEKYNLTILFIAHDLRMVEYISDRIAVINKGVLLEVGPTDEIIHNAHHPYTRSLLDAVPSIESEKGSLLGYIYDPSMHKYDEKNQPVWQNLGNNHFVLATDEELAEYKKDRVKWDKIEEKRERKEKITLDDFVIEEEQDNKSIQIDELISSINESVSKNVENNSNIIYDEQTNRKPTETLIENRKSGSNTINIELENEVHKVEHSTKNAKVRRITNKAKKPVKGKNSRRVAKAPGAKKTKN</sequence>
<dbReference type="PROSITE" id="PS50893">
    <property type="entry name" value="ABC_TRANSPORTER_2"/>
    <property type="match status" value="1"/>
</dbReference>
<proteinExistence type="inferred from homology"/>
<dbReference type="SMART" id="SM00382">
    <property type="entry name" value="AAA"/>
    <property type="match status" value="1"/>
</dbReference>
<dbReference type="GO" id="GO:0015833">
    <property type="term" value="P:peptide transport"/>
    <property type="evidence" value="ECO:0007669"/>
    <property type="project" value="InterPro"/>
</dbReference>
<dbReference type="EC" id="3.6.3.-" evidence="8"/>
<evidence type="ECO:0000256" key="5">
    <source>
        <dbReference type="SAM" id="MobiDB-lite"/>
    </source>
</evidence>
<keyword evidence="3" id="KW-0547">Nucleotide-binding</keyword>
<dbReference type="PANTHER" id="PTHR43776">
    <property type="entry name" value="TRANSPORT ATP-BINDING PROTEIN"/>
    <property type="match status" value="1"/>
</dbReference>
<evidence type="ECO:0000256" key="1">
    <source>
        <dbReference type="ARBA" id="ARBA00005417"/>
    </source>
</evidence>
<dbReference type="InterPro" id="IPR027417">
    <property type="entry name" value="P-loop_NTPase"/>
</dbReference>
<dbReference type="Gene3D" id="3.40.50.300">
    <property type="entry name" value="P-loop containing nucleotide triphosphate hydrolases"/>
    <property type="match status" value="1"/>
</dbReference>
<dbReference type="InterPro" id="IPR013563">
    <property type="entry name" value="Oligopep_ABC_C"/>
</dbReference>
<reference evidence="8 9" key="1">
    <citation type="submission" date="2018-12" db="EMBL/GenBank/DDBJ databases">
        <authorList>
            <consortium name="Pathogen Informatics"/>
        </authorList>
    </citation>
    <scope>NUCLEOTIDE SEQUENCE [LARGE SCALE GENOMIC DNA]</scope>
    <source>
        <strain evidence="8 9">NCTC10126</strain>
    </source>
</reference>
<organism evidence="8 9">
    <name type="scientific">Mycoplasmopsis caviae</name>
    <dbReference type="NCBI Taxonomy" id="55603"/>
    <lineage>
        <taxon>Bacteria</taxon>
        <taxon>Bacillati</taxon>
        <taxon>Mycoplasmatota</taxon>
        <taxon>Mycoplasmoidales</taxon>
        <taxon>Metamycoplasmataceae</taxon>
        <taxon>Mycoplasmopsis</taxon>
    </lineage>
</organism>
<protein>
    <submittedName>
        <fullName evidence="7 8">ABC transporter ATP-binding protein</fullName>
        <ecNumber evidence="8">3.6.3.-</ecNumber>
    </submittedName>
</protein>
<keyword evidence="2" id="KW-0813">Transport</keyword>
<feature type="region of interest" description="Disordered" evidence="5">
    <location>
        <begin position="537"/>
        <end position="566"/>
    </location>
</feature>
<evidence type="ECO:0000259" key="6">
    <source>
        <dbReference type="PROSITE" id="PS50893"/>
    </source>
</evidence>
<dbReference type="EMBL" id="CP101806">
    <property type="protein sequence ID" value="UUD35031.1"/>
    <property type="molecule type" value="Genomic_DNA"/>
</dbReference>
<dbReference type="RefSeq" id="WP_235659550.1">
    <property type="nucleotide sequence ID" value="NZ_CP101806.1"/>
</dbReference>
<keyword evidence="8" id="KW-0378">Hydrolase</keyword>
<name>A0A3P8LIA1_9BACT</name>
<dbReference type="PANTHER" id="PTHR43776:SF7">
    <property type="entry name" value="D,D-DIPEPTIDE TRANSPORT ATP-BINDING PROTEIN DDPF-RELATED"/>
    <property type="match status" value="1"/>
</dbReference>
<comment type="similarity">
    <text evidence="1">Belongs to the ABC transporter superfamily.</text>
</comment>
<evidence type="ECO:0000256" key="4">
    <source>
        <dbReference type="ARBA" id="ARBA00022840"/>
    </source>
</evidence>
<dbReference type="Pfam" id="PF08352">
    <property type="entry name" value="oligo_HPY"/>
    <property type="match status" value="1"/>
</dbReference>
<dbReference type="GO" id="GO:0005524">
    <property type="term" value="F:ATP binding"/>
    <property type="evidence" value="ECO:0007669"/>
    <property type="project" value="UniProtKB-KW"/>
</dbReference>
<dbReference type="Proteomes" id="UP000280036">
    <property type="component" value="Unassembled WGS sequence"/>
</dbReference>
<evidence type="ECO:0000256" key="3">
    <source>
        <dbReference type="ARBA" id="ARBA00022741"/>
    </source>
</evidence>
<dbReference type="InterPro" id="IPR003439">
    <property type="entry name" value="ABC_transporter-like_ATP-bd"/>
</dbReference>
<dbReference type="InterPro" id="IPR017871">
    <property type="entry name" value="ABC_transporter-like_CS"/>
</dbReference>
<dbReference type="PROSITE" id="PS00211">
    <property type="entry name" value="ABC_TRANSPORTER_1"/>
    <property type="match status" value="1"/>
</dbReference>
<dbReference type="EMBL" id="UZVY01000001">
    <property type="protein sequence ID" value="VDR42142.1"/>
    <property type="molecule type" value="Genomic_DNA"/>
</dbReference>
<dbReference type="Pfam" id="PF00005">
    <property type="entry name" value="ABC_tran"/>
    <property type="match status" value="1"/>
</dbReference>
<dbReference type="GO" id="GO:0016887">
    <property type="term" value="F:ATP hydrolysis activity"/>
    <property type="evidence" value="ECO:0007669"/>
    <property type="project" value="InterPro"/>
</dbReference>
<gene>
    <name evidence="8" type="primary">pstB_2</name>
    <name evidence="8" type="ORF">NCTC10126_00642</name>
    <name evidence="7" type="ORF">NPA07_04460</name>
</gene>
<dbReference type="SUPFAM" id="SSF52540">
    <property type="entry name" value="P-loop containing nucleoside triphosphate hydrolases"/>
    <property type="match status" value="1"/>
</dbReference>
<dbReference type="Proteomes" id="UP001058569">
    <property type="component" value="Chromosome"/>
</dbReference>
<reference evidence="7" key="2">
    <citation type="submission" date="2022-07" db="EMBL/GenBank/DDBJ databases">
        <title>Complete genome of Mycoplasma caviae type strain G122.</title>
        <authorList>
            <person name="Spergser J."/>
        </authorList>
    </citation>
    <scope>NUCLEOTIDE SEQUENCE</scope>
    <source>
        <strain evidence="7">G122</strain>
    </source>
</reference>
<keyword evidence="10" id="KW-1185">Reference proteome</keyword>
<dbReference type="InterPro" id="IPR050319">
    <property type="entry name" value="ABC_transp_ATP-bind"/>
</dbReference>
<dbReference type="GO" id="GO:0055085">
    <property type="term" value="P:transmembrane transport"/>
    <property type="evidence" value="ECO:0007669"/>
    <property type="project" value="UniProtKB-ARBA"/>
</dbReference>
<evidence type="ECO:0000256" key="2">
    <source>
        <dbReference type="ARBA" id="ARBA00022448"/>
    </source>
</evidence>
<dbReference type="InterPro" id="IPR003593">
    <property type="entry name" value="AAA+_ATPase"/>
</dbReference>
<dbReference type="CDD" id="cd03257">
    <property type="entry name" value="ABC_NikE_OppD_transporters"/>
    <property type="match status" value="1"/>
</dbReference>
<feature type="domain" description="ABC transporter" evidence="6">
    <location>
        <begin position="39"/>
        <end position="380"/>
    </location>
</feature>
<evidence type="ECO:0000313" key="7">
    <source>
        <dbReference type="EMBL" id="UUD35031.1"/>
    </source>
</evidence>
<accession>A0A3P8LIA1</accession>